<name>A0AAW1D2W3_9HEMI</name>
<reference evidence="2 3" key="1">
    <citation type="submission" date="2022-12" db="EMBL/GenBank/DDBJ databases">
        <title>Chromosome-level genome assembly of true bugs.</title>
        <authorList>
            <person name="Ma L."/>
            <person name="Li H."/>
        </authorList>
    </citation>
    <scope>NUCLEOTIDE SEQUENCE [LARGE SCALE GENOMIC DNA]</scope>
    <source>
        <strain evidence="2">Lab_2022b</strain>
    </source>
</reference>
<proteinExistence type="predicted"/>
<evidence type="ECO:0000256" key="1">
    <source>
        <dbReference type="SAM" id="Phobius"/>
    </source>
</evidence>
<keyword evidence="1" id="KW-1133">Transmembrane helix</keyword>
<protein>
    <submittedName>
        <fullName evidence="2">Uncharacterized protein</fullName>
    </submittedName>
</protein>
<organism evidence="2 3">
    <name type="scientific">Rhynocoris fuscipes</name>
    <dbReference type="NCBI Taxonomy" id="488301"/>
    <lineage>
        <taxon>Eukaryota</taxon>
        <taxon>Metazoa</taxon>
        <taxon>Ecdysozoa</taxon>
        <taxon>Arthropoda</taxon>
        <taxon>Hexapoda</taxon>
        <taxon>Insecta</taxon>
        <taxon>Pterygota</taxon>
        <taxon>Neoptera</taxon>
        <taxon>Paraneoptera</taxon>
        <taxon>Hemiptera</taxon>
        <taxon>Heteroptera</taxon>
        <taxon>Panheteroptera</taxon>
        <taxon>Cimicomorpha</taxon>
        <taxon>Reduviidae</taxon>
        <taxon>Harpactorinae</taxon>
        <taxon>Harpactorini</taxon>
        <taxon>Rhynocoris</taxon>
    </lineage>
</organism>
<feature type="transmembrane region" description="Helical" evidence="1">
    <location>
        <begin position="24"/>
        <end position="51"/>
    </location>
</feature>
<accession>A0AAW1D2W3</accession>
<keyword evidence="3" id="KW-1185">Reference proteome</keyword>
<gene>
    <name evidence="2" type="ORF">O3M35_010748</name>
</gene>
<comment type="caution">
    <text evidence="2">The sequence shown here is derived from an EMBL/GenBank/DDBJ whole genome shotgun (WGS) entry which is preliminary data.</text>
</comment>
<keyword evidence="1" id="KW-0812">Transmembrane</keyword>
<dbReference type="Proteomes" id="UP001461498">
    <property type="component" value="Unassembled WGS sequence"/>
</dbReference>
<dbReference type="AlphaFoldDB" id="A0AAW1D2W3"/>
<evidence type="ECO:0000313" key="3">
    <source>
        <dbReference type="Proteomes" id="UP001461498"/>
    </source>
</evidence>
<keyword evidence="1" id="KW-0472">Membrane</keyword>
<evidence type="ECO:0000313" key="2">
    <source>
        <dbReference type="EMBL" id="KAK9504413.1"/>
    </source>
</evidence>
<sequence length="55" mass="6888">MMTRQKFYTEIGVQRSHVLVTSDFFFLLFLRIKLFQIRTILLMILFVLNYYRFYL</sequence>
<dbReference type="EMBL" id="JAPXFL010000007">
    <property type="protein sequence ID" value="KAK9504413.1"/>
    <property type="molecule type" value="Genomic_DNA"/>
</dbReference>